<reference evidence="3 4" key="1">
    <citation type="submission" date="2017-01" db="EMBL/GenBank/DDBJ databases">
        <authorList>
            <person name="Mah S.A."/>
            <person name="Swanson W.J."/>
            <person name="Moy G.W."/>
            <person name="Vacquier V.D."/>
        </authorList>
    </citation>
    <scope>NUCLEOTIDE SEQUENCE [LARGE SCALE GENOMIC DNA]</scope>
    <source>
        <strain evidence="3 4">GSMNP</strain>
    </source>
</reference>
<sequence length="157" mass="18517">MFFPKCDNSVYNYKFLKLPKNSAKYFTNNSTPDPENTAESPKDQQPAESFDFRKLEVSHQKFNASIDYDLDSEIDFSFDNSEDYNELYNKLVESYCYGIGHKVKVLDTRDYRIHEGRIEDVSFIDNSSRHGLYYYIHFIGWSKNFDSWVPPSCIIHS</sequence>
<gene>
    <name evidence="3" type="ORF">AYI70_g8198</name>
</gene>
<dbReference type="Proteomes" id="UP000187283">
    <property type="component" value="Unassembled WGS sequence"/>
</dbReference>
<dbReference type="STRING" id="133412.A0A1R1XH28"/>
<dbReference type="InterPro" id="IPR025995">
    <property type="entry name" value="Tudor-knot"/>
</dbReference>
<comment type="caution">
    <text evidence="3">The sequence shown here is derived from an EMBL/GenBank/DDBJ whole genome shotgun (WGS) entry which is preliminary data.</text>
</comment>
<evidence type="ECO:0000256" key="1">
    <source>
        <dbReference type="SAM" id="MobiDB-lite"/>
    </source>
</evidence>
<dbReference type="InterPro" id="IPR016197">
    <property type="entry name" value="Chromo-like_dom_sf"/>
</dbReference>
<proteinExistence type="predicted"/>
<evidence type="ECO:0000313" key="4">
    <source>
        <dbReference type="Proteomes" id="UP000187283"/>
    </source>
</evidence>
<dbReference type="OrthoDB" id="6627536at2759"/>
<feature type="domain" description="Tudor-knot" evidence="2">
    <location>
        <begin position="102"/>
        <end position="152"/>
    </location>
</feature>
<feature type="compositionally biased region" description="Polar residues" evidence="1">
    <location>
        <begin position="26"/>
        <end position="39"/>
    </location>
</feature>
<dbReference type="Pfam" id="PF11717">
    <property type="entry name" value="Tudor-knot"/>
    <property type="match status" value="1"/>
</dbReference>
<dbReference type="SUPFAM" id="SSF54160">
    <property type="entry name" value="Chromo domain-like"/>
    <property type="match status" value="1"/>
</dbReference>
<evidence type="ECO:0000313" key="3">
    <source>
        <dbReference type="EMBL" id="OMJ13939.1"/>
    </source>
</evidence>
<dbReference type="Gene3D" id="2.30.30.140">
    <property type="match status" value="1"/>
</dbReference>
<dbReference type="AlphaFoldDB" id="A0A1R1XH28"/>
<dbReference type="EMBL" id="LSSN01003261">
    <property type="protein sequence ID" value="OMJ13939.1"/>
    <property type="molecule type" value="Genomic_DNA"/>
</dbReference>
<keyword evidence="4" id="KW-1185">Reference proteome</keyword>
<evidence type="ECO:0000259" key="2">
    <source>
        <dbReference type="Pfam" id="PF11717"/>
    </source>
</evidence>
<feature type="region of interest" description="Disordered" evidence="1">
    <location>
        <begin position="26"/>
        <end position="45"/>
    </location>
</feature>
<organism evidence="3 4">
    <name type="scientific">Smittium culicis</name>
    <dbReference type="NCBI Taxonomy" id="133412"/>
    <lineage>
        <taxon>Eukaryota</taxon>
        <taxon>Fungi</taxon>
        <taxon>Fungi incertae sedis</taxon>
        <taxon>Zoopagomycota</taxon>
        <taxon>Kickxellomycotina</taxon>
        <taxon>Harpellomycetes</taxon>
        <taxon>Harpellales</taxon>
        <taxon>Legeriomycetaceae</taxon>
        <taxon>Smittium</taxon>
    </lineage>
</organism>
<protein>
    <recommendedName>
        <fullName evidence="2">Tudor-knot domain-containing protein</fullName>
    </recommendedName>
</protein>
<name>A0A1R1XH28_9FUNG</name>
<accession>A0A1R1XH28</accession>